<evidence type="ECO:0000256" key="2">
    <source>
        <dbReference type="ARBA" id="ARBA00023125"/>
    </source>
</evidence>
<accession>A0ABU3NXR5</accession>
<evidence type="ECO:0000313" key="6">
    <source>
        <dbReference type="Proteomes" id="UP001254848"/>
    </source>
</evidence>
<name>A0ABU3NXR5_9FIRM</name>
<dbReference type="EMBL" id="JAUOZS010000001">
    <property type="protein sequence ID" value="MDT8901586.1"/>
    <property type="molecule type" value="Genomic_DNA"/>
</dbReference>
<protein>
    <submittedName>
        <fullName evidence="5">MarR family transcriptional regulator</fullName>
    </submittedName>
</protein>
<evidence type="ECO:0000256" key="3">
    <source>
        <dbReference type="ARBA" id="ARBA00023163"/>
    </source>
</evidence>
<dbReference type="InterPro" id="IPR036390">
    <property type="entry name" value="WH_DNA-bd_sf"/>
</dbReference>
<comment type="caution">
    <text evidence="5">The sequence shown here is derived from an EMBL/GenBank/DDBJ whole genome shotgun (WGS) entry which is preliminary data.</text>
</comment>
<dbReference type="PANTHER" id="PTHR42756:SF2">
    <property type="entry name" value="MARR FAMILY REGULATORY PROTEIN"/>
    <property type="match status" value="1"/>
</dbReference>
<evidence type="ECO:0000313" key="5">
    <source>
        <dbReference type="EMBL" id="MDT8901586.1"/>
    </source>
</evidence>
<reference evidence="5 6" key="1">
    <citation type="submission" date="2023-07" db="EMBL/GenBank/DDBJ databases">
        <title>The novel representative of Negativicutes class, Anaeroselena agilis gen. nov. sp. nov.</title>
        <authorList>
            <person name="Prokofeva M.I."/>
            <person name="Elcheninov A.G."/>
            <person name="Klyukina A."/>
            <person name="Kublanov I.V."/>
            <person name="Frolov E.N."/>
            <person name="Podosokorskaya O.A."/>
        </authorList>
    </citation>
    <scope>NUCLEOTIDE SEQUENCE [LARGE SCALE GENOMIC DNA]</scope>
    <source>
        <strain evidence="5 6">4137-cl</strain>
    </source>
</reference>
<dbReference type="SMART" id="SM00347">
    <property type="entry name" value="HTH_MARR"/>
    <property type="match status" value="1"/>
</dbReference>
<keyword evidence="2" id="KW-0238">DNA-binding</keyword>
<organism evidence="5 6">
    <name type="scientific">Anaeroselena agilis</name>
    <dbReference type="NCBI Taxonomy" id="3063788"/>
    <lineage>
        <taxon>Bacteria</taxon>
        <taxon>Bacillati</taxon>
        <taxon>Bacillota</taxon>
        <taxon>Negativicutes</taxon>
        <taxon>Acetonemataceae</taxon>
        <taxon>Anaeroselena</taxon>
    </lineage>
</organism>
<keyword evidence="6" id="KW-1185">Reference proteome</keyword>
<evidence type="ECO:0000259" key="4">
    <source>
        <dbReference type="PROSITE" id="PS50995"/>
    </source>
</evidence>
<dbReference type="PROSITE" id="PS50995">
    <property type="entry name" value="HTH_MARR_2"/>
    <property type="match status" value="1"/>
</dbReference>
<dbReference type="RefSeq" id="WP_413780093.1">
    <property type="nucleotide sequence ID" value="NZ_JAUOZS010000001.1"/>
</dbReference>
<sequence length="162" mass="18051">MEVSAINGLKNEILREVGALARCVHTLFDLKYRELSLQRGQFVFLTRIVERPGLNLAELSALLKVDKTTTTKAVQKLMAAGYVQRERDAVDKRMWRLIPSDLASDVYPGIIAEENRSIDVCFAGFSAGERAAALDLLARMRANIEREWLERKKGGGGEESVG</sequence>
<dbReference type="Pfam" id="PF01047">
    <property type="entry name" value="MarR"/>
    <property type="match status" value="1"/>
</dbReference>
<feature type="domain" description="HTH marR-type" evidence="4">
    <location>
        <begin position="10"/>
        <end position="142"/>
    </location>
</feature>
<dbReference type="PANTHER" id="PTHR42756">
    <property type="entry name" value="TRANSCRIPTIONAL REGULATOR, MARR"/>
    <property type="match status" value="1"/>
</dbReference>
<keyword evidence="3" id="KW-0804">Transcription</keyword>
<dbReference type="Proteomes" id="UP001254848">
    <property type="component" value="Unassembled WGS sequence"/>
</dbReference>
<proteinExistence type="predicted"/>
<dbReference type="InterPro" id="IPR036388">
    <property type="entry name" value="WH-like_DNA-bd_sf"/>
</dbReference>
<dbReference type="Gene3D" id="1.10.10.10">
    <property type="entry name" value="Winged helix-like DNA-binding domain superfamily/Winged helix DNA-binding domain"/>
    <property type="match status" value="1"/>
</dbReference>
<evidence type="ECO:0000256" key="1">
    <source>
        <dbReference type="ARBA" id="ARBA00023015"/>
    </source>
</evidence>
<keyword evidence="1" id="KW-0805">Transcription regulation</keyword>
<dbReference type="SUPFAM" id="SSF46785">
    <property type="entry name" value="Winged helix' DNA-binding domain"/>
    <property type="match status" value="1"/>
</dbReference>
<dbReference type="InterPro" id="IPR000835">
    <property type="entry name" value="HTH_MarR-typ"/>
</dbReference>
<gene>
    <name evidence="5" type="ORF">Q4T40_10060</name>
</gene>